<dbReference type="InterPro" id="IPR036179">
    <property type="entry name" value="Ig-like_dom_sf"/>
</dbReference>
<dbReference type="OrthoDB" id="6431884at2759"/>
<accession>A0A6G0ZK98</accession>
<dbReference type="Gene3D" id="2.60.40.10">
    <property type="entry name" value="Immunoglobulins"/>
    <property type="match status" value="1"/>
</dbReference>
<protein>
    <submittedName>
        <fullName evidence="1">Synaptogenesis protein syg-2-like</fullName>
    </submittedName>
</protein>
<evidence type="ECO:0000313" key="1">
    <source>
        <dbReference type="EMBL" id="KAF0771435.1"/>
    </source>
</evidence>
<gene>
    <name evidence="1" type="ORF">FWK35_00022193</name>
</gene>
<keyword evidence="2" id="KW-1185">Reference proteome</keyword>
<dbReference type="InterPro" id="IPR013783">
    <property type="entry name" value="Ig-like_fold"/>
</dbReference>
<organism evidence="1 2">
    <name type="scientific">Aphis craccivora</name>
    <name type="common">Cowpea aphid</name>
    <dbReference type="NCBI Taxonomy" id="307492"/>
    <lineage>
        <taxon>Eukaryota</taxon>
        <taxon>Metazoa</taxon>
        <taxon>Ecdysozoa</taxon>
        <taxon>Arthropoda</taxon>
        <taxon>Hexapoda</taxon>
        <taxon>Insecta</taxon>
        <taxon>Pterygota</taxon>
        <taxon>Neoptera</taxon>
        <taxon>Paraneoptera</taxon>
        <taxon>Hemiptera</taxon>
        <taxon>Sternorrhyncha</taxon>
        <taxon>Aphidomorpha</taxon>
        <taxon>Aphidoidea</taxon>
        <taxon>Aphididae</taxon>
        <taxon>Aphidini</taxon>
        <taxon>Aphis</taxon>
        <taxon>Aphis</taxon>
    </lineage>
</organism>
<comment type="caution">
    <text evidence="1">The sequence shown here is derived from an EMBL/GenBank/DDBJ whole genome shotgun (WGS) entry which is preliminary data.</text>
</comment>
<dbReference type="PANTHER" id="PTHR23278:SF31">
    <property type="entry name" value="SIDESTEP II, ISOFORM A"/>
    <property type="match status" value="1"/>
</dbReference>
<proteinExistence type="predicted"/>
<dbReference type="Proteomes" id="UP000478052">
    <property type="component" value="Unassembled WGS sequence"/>
</dbReference>
<evidence type="ECO:0000313" key="2">
    <source>
        <dbReference type="Proteomes" id="UP000478052"/>
    </source>
</evidence>
<reference evidence="1 2" key="1">
    <citation type="submission" date="2019-08" db="EMBL/GenBank/DDBJ databases">
        <title>Whole genome of Aphis craccivora.</title>
        <authorList>
            <person name="Voronova N.V."/>
            <person name="Shulinski R.S."/>
            <person name="Bandarenka Y.V."/>
            <person name="Zhorov D.G."/>
            <person name="Warner D."/>
        </authorList>
    </citation>
    <scope>NUCLEOTIDE SEQUENCE [LARGE SCALE GENOMIC DNA]</scope>
    <source>
        <strain evidence="1">180601</strain>
        <tissue evidence="1">Whole Body</tissue>
    </source>
</reference>
<dbReference type="PANTHER" id="PTHR23278">
    <property type="entry name" value="SIDESTEP PROTEIN"/>
    <property type="match status" value="1"/>
</dbReference>
<name>A0A6G0ZK98_APHCR</name>
<dbReference type="EMBL" id="VUJU01000296">
    <property type="protein sequence ID" value="KAF0771435.1"/>
    <property type="molecule type" value="Genomic_DNA"/>
</dbReference>
<dbReference type="AlphaFoldDB" id="A0A6G0ZK98"/>
<sequence length="93" mass="10627">MLYTTLSRALAYSMTKLFYICSFDVRGMPLDQAHHYSAPDVFGNRASFRTTTAPACLLVDEVQRNDEGVYRCRVDFRNSATKSFRYNLSVIGK</sequence>
<dbReference type="SUPFAM" id="SSF48726">
    <property type="entry name" value="Immunoglobulin"/>
    <property type="match status" value="1"/>
</dbReference>